<evidence type="ECO:0000256" key="7">
    <source>
        <dbReference type="ARBA" id="ARBA00023136"/>
    </source>
</evidence>
<keyword evidence="3" id="KW-0813">Transport</keyword>
<feature type="domain" description="Citrate transporter-like" evidence="9">
    <location>
        <begin position="19"/>
        <end position="368"/>
    </location>
</feature>
<keyword evidence="6 8" id="KW-1133">Transmembrane helix</keyword>
<sequence>METNSFNLIMACAIFISNYTLIIFEKLDKVLLAFIGASLMIVTGIINQENAFRHIDFNTIGLLIGMMTMVMVIKRTGLFEYLAIKVVKLSKAQPLRLLILLSMITGGLSAILDNVTTILLITPMTFDIAKELKISPVSLIIAEVFASNVGGTATLIGDPPNIMIGSAVGLDFISFLKVNAPIALLALIATTLIFAVLNKKGLTTTEESKEKVLKMDEKLAIKDVRLLKQSLLVLGVTLAGFMLHGVLHYESATIAIVGAVVLLTISRIGPEEVLHELEWNTIFFFIGLFMLVGGLKEAGAIKLLAQWVLDLTNGNLILSTMAILWVSAIASAFVDNIPFVATMIPMIQDMGTISGMNLTPLWWALSLGACLGGNGTIIGASANVIATGMAADRGYRISFKSYFKVAFPIMIFTIILATIYLYLLYFA</sequence>
<evidence type="ECO:0000259" key="9">
    <source>
        <dbReference type="Pfam" id="PF03600"/>
    </source>
</evidence>
<evidence type="ECO:0000256" key="8">
    <source>
        <dbReference type="SAM" id="Phobius"/>
    </source>
</evidence>
<evidence type="ECO:0000256" key="2">
    <source>
        <dbReference type="ARBA" id="ARBA00009843"/>
    </source>
</evidence>
<proteinExistence type="inferred from homology"/>
<feature type="transmembrane region" description="Helical" evidence="8">
    <location>
        <begin position="178"/>
        <end position="197"/>
    </location>
</feature>
<feature type="transmembrane region" description="Helical" evidence="8">
    <location>
        <begin position="232"/>
        <end position="265"/>
    </location>
</feature>
<evidence type="ECO:0000256" key="4">
    <source>
        <dbReference type="ARBA" id="ARBA00022475"/>
    </source>
</evidence>
<feature type="transmembrane region" description="Helical" evidence="8">
    <location>
        <begin position="277"/>
        <end position="295"/>
    </location>
</feature>
<evidence type="ECO:0000313" key="11">
    <source>
        <dbReference type="Proteomes" id="UP001281656"/>
    </source>
</evidence>
<keyword evidence="7 8" id="KW-0472">Membrane</keyword>
<comment type="subcellular location">
    <subcellularLocation>
        <location evidence="1">Cell membrane</location>
        <topology evidence="1">Multi-pass membrane protein</topology>
    </subcellularLocation>
</comment>
<dbReference type="InterPro" id="IPR004680">
    <property type="entry name" value="Cit_transptr-like_dom"/>
</dbReference>
<reference evidence="10 11" key="1">
    <citation type="submission" date="2023-04" db="EMBL/GenBank/DDBJ databases">
        <title>Clostridium tannerae sp. nov., isolated from the fecal material of an alpaca.</title>
        <authorList>
            <person name="Miller S."/>
            <person name="Hendry M."/>
            <person name="King J."/>
            <person name="Sankaranarayanan K."/>
            <person name="Lawson P.A."/>
        </authorList>
    </citation>
    <scope>NUCLEOTIDE SEQUENCE [LARGE SCALE GENOMIC DNA]</scope>
    <source>
        <strain evidence="10 11">A1-XYC3</strain>
    </source>
</reference>
<organism evidence="10 11">
    <name type="scientific">Clostridium tanneri</name>
    <dbReference type="NCBI Taxonomy" id="3037988"/>
    <lineage>
        <taxon>Bacteria</taxon>
        <taxon>Bacillati</taxon>
        <taxon>Bacillota</taxon>
        <taxon>Clostridia</taxon>
        <taxon>Eubacteriales</taxon>
        <taxon>Clostridiaceae</taxon>
        <taxon>Clostridium</taxon>
    </lineage>
</organism>
<dbReference type="PANTHER" id="PTHR43568:SF1">
    <property type="entry name" value="P PROTEIN"/>
    <property type="match status" value="1"/>
</dbReference>
<name>A0ABU4JWN2_9CLOT</name>
<comment type="similarity">
    <text evidence="2">Belongs to the CitM (TC 2.A.11) transporter family.</text>
</comment>
<dbReference type="RefSeq" id="WP_318798871.1">
    <property type="nucleotide sequence ID" value="NZ_JARUJP010000022.1"/>
</dbReference>
<dbReference type="PRINTS" id="PR00758">
    <property type="entry name" value="ARSENICPUMP"/>
</dbReference>
<dbReference type="EMBL" id="JARUJP010000022">
    <property type="protein sequence ID" value="MDW8802552.1"/>
    <property type="molecule type" value="Genomic_DNA"/>
</dbReference>
<evidence type="ECO:0000256" key="3">
    <source>
        <dbReference type="ARBA" id="ARBA00022448"/>
    </source>
</evidence>
<dbReference type="Pfam" id="PF03600">
    <property type="entry name" value="CitMHS"/>
    <property type="match status" value="1"/>
</dbReference>
<dbReference type="InterPro" id="IPR051475">
    <property type="entry name" value="Diverse_Ion_Transporter"/>
</dbReference>
<evidence type="ECO:0000256" key="1">
    <source>
        <dbReference type="ARBA" id="ARBA00004651"/>
    </source>
</evidence>
<feature type="transmembrane region" description="Helical" evidence="8">
    <location>
        <begin position="316"/>
        <end position="341"/>
    </location>
</feature>
<feature type="transmembrane region" description="Helical" evidence="8">
    <location>
        <begin position="94"/>
        <end position="112"/>
    </location>
</feature>
<protein>
    <submittedName>
        <fullName evidence="10">ArsB/NhaD family transporter</fullName>
    </submittedName>
</protein>
<feature type="transmembrane region" description="Helical" evidence="8">
    <location>
        <begin position="405"/>
        <end position="425"/>
    </location>
</feature>
<comment type="caution">
    <text evidence="10">The sequence shown here is derived from an EMBL/GenBank/DDBJ whole genome shotgun (WGS) entry which is preliminary data.</text>
</comment>
<dbReference type="Proteomes" id="UP001281656">
    <property type="component" value="Unassembled WGS sequence"/>
</dbReference>
<feature type="transmembrane region" description="Helical" evidence="8">
    <location>
        <begin position="31"/>
        <end position="48"/>
    </location>
</feature>
<evidence type="ECO:0000256" key="6">
    <source>
        <dbReference type="ARBA" id="ARBA00022989"/>
    </source>
</evidence>
<gene>
    <name evidence="10" type="ORF">P8V03_15500</name>
</gene>
<evidence type="ECO:0000256" key="5">
    <source>
        <dbReference type="ARBA" id="ARBA00022692"/>
    </source>
</evidence>
<keyword evidence="5 8" id="KW-0812">Transmembrane</keyword>
<keyword evidence="4" id="KW-1003">Cell membrane</keyword>
<accession>A0ABU4JWN2</accession>
<dbReference type="CDD" id="cd01116">
    <property type="entry name" value="P_permease"/>
    <property type="match status" value="1"/>
</dbReference>
<feature type="transmembrane region" description="Helical" evidence="8">
    <location>
        <begin position="361"/>
        <end position="385"/>
    </location>
</feature>
<feature type="transmembrane region" description="Helical" evidence="8">
    <location>
        <begin position="54"/>
        <end position="73"/>
    </location>
</feature>
<keyword evidence="11" id="KW-1185">Reference proteome</keyword>
<evidence type="ECO:0000313" key="10">
    <source>
        <dbReference type="EMBL" id="MDW8802552.1"/>
    </source>
</evidence>
<dbReference type="InterPro" id="IPR000802">
    <property type="entry name" value="Arsenical_pump_ArsB"/>
</dbReference>
<dbReference type="PANTHER" id="PTHR43568">
    <property type="entry name" value="P PROTEIN"/>
    <property type="match status" value="1"/>
</dbReference>
<feature type="transmembrane region" description="Helical" evidence="8">
    <location>
        <begin position="6"/>
        <end position="24"/>
    </location>
</feature>